<sequence>MKETYLHLRGVRVKNHLGKTTLNIPTQYYSPDLPVIGSLVQHENDALDHVAIEAGSMYEPRFVWPRKFLEPRPCPWNWINLRQGMTYQVTGLGGRDGMVSLPAVLLEFASRGSKDCDMCRACDTHHSSRWPQCCQHNSMCCSQLAAACQHCDKHDLINFCNKHFKRCFHDLQNAPNDGVKEQGKVGNTENNGKGGISCWKASGKPEYNRIHILAPKVSSSCSDGTFAASRLSHGQLVGIQERGERKHVRREGLARGCVGGGGRGGVGAGGGTGTGVGGVGTCLGVGVLGGLGGAGGADMVGAGGSGGCGDEDDDDDVKSTDCSDCIISYTLSNKAKAVLISYPIGPNRWSEHGCGRETTSTLDNFVAECVPSYHELARTSQPELAPATGVLNIHYLRLLVHSVHIPPILPLVNSVPILPVLMLVHSVHILPTPLLVHPVQIPPVLPLVHSMHVTPTLMLVHSMHISPTLLLVHSVHIPPTLLLVHSVHIPPTLLHFLLVYLPFTRIRRWHLPIVGITVKPVGEAIQTRFLVRYDNDIGALGIATLCARTQISARVAIIKLFDTTWDDGYLFWHDWPVHAREVLRGRHIPFPSRKTYVLGSIAGVSNAVPLLANFRHPPYIL</sequence>
<evidence type="ECO:0000313" key="1">
    <source>
        <dbReference type="EMBL" id="CAD7262647.1"/>
    </source>
</evidence>
<dbReference type="EMBL" id="OC002984">
    <property type="protein sequence ID" value="CAD7262647.1"/>
    <property type="molecule type" value="Genomic_DNA"/>
</dbReference>
<accession>A0A7R9AYL6</accession>
<protein>
    <submittedName>
        <fullName evidence="1">Uncharacterized protein</fullName>
    </submittedName>
</protein>
<dbReference type="AlphaFoldDB" id="A0A7R9AYL6"/>
<organism evidence="1">
    <name type="scientific">Timema shepardi</name>
    <name type="common">Walking stick</name>
    <dbReference type="NCBI Taxonomy" id="629360"/>
    <lineage>
        <taxon>Eukaryota</taxon>
        <taxon>Metazoa</taxon>
        <taxon>Ecdysozoa</taxon>
        <taxon>Arthropoda</taxon>
        <taxon>Hexapoda</taxon>
        <taxon>Insecta</taxon>
        <taxon>Pterygota</taxon>
        <taxon>Neoptera</taxon>
        <taxon>Polyneoptera</taxon>
        <taxon>Phasmatodea</taxon>
        <taxon>Timematodea</taxon>
        <taxon>Timematoidea</taxon>
        <taxon>Timematidae</taxon>
        <taxon>Timema</taxon>
    </lineage>
</organism>
<gene>
    <name evidence="1" type="ORF">TSIB3V08_LOCUS6749</name>
</gene>
<proteinExistence type="predicted"/>
<name>A0A7R9AYL6_TIMSH</name>
<reference evidence="1" key="1">
    <citation type="submission" date="2020-11" db="EMBL/GenBank/DDBJ databases">
        <authorList>
            <person name="Tran Van P."/>
        </authorList>
    </citation>
    <scope>NUCLEOTIDE SEQUENCE</scope>
</reference>